<evidence type="ECO:0000313" key="1">
    <source>
        <dbReference type="EMBL" id="KAI7936902.1"/>
    </source>
</evidence>
<reference evidence="2" key="1">
    <citation type="journal article" date="2018" name="BMC Genomics">
        <title>Genomic insights into host adaptation between the wheat stripe rust pathogen (Puccinia striiformis f. sp. tritici) and the barley stripe rust pathogen (Puccinia striiformis f. sp. hordei).</title>
        <authorList>
            <person name="Xia C."/>
            <person name="Wang M."/>
            <person name="Yin C."/>
            <person name="Cornejo O.E."/>
            <person name="Hulbert S.H."/>
            <person name="Chen X."/>
        </authorList>
    </citation>
    <scope>NUCLEOTIDE SEQUENCE [LARGE SCALE GENOMIC DNA]</scope>
    <source>
        <strain evidence="2">93-210</strain>
    </source>
</reference>
<evidence type="ECO:0000313" key="2">
    <source>
        <dbReference type="Proteomes" id="UP001060170"/>
    </source>
</evidence>
<reference evidence="2" key="2">
    <citation type="journal article" date="2018" name="Mol. Plant Microbe Interact.">
        <title>Genome sequence resources for the wheat stripe rust pathogen (Puccinia striiformis f. sp. tritici) and the barley stripe rust pathogen (Puccinia striiformis f. sp. hordei).</title>
        <authorList>
            <person name="Xia C."/>
            <person name="Wang M."/>
            <person name="Yin C."/>
            <person name="Cornejo O.E."/>
            <person name="Hulbert S.H."/>
            <person name="Chen X."/>
        </authorList>
    </citation>
    <scope>NUCLEOTIDE SEQUENCE [LARGE SCALE GENOMIC DNA]</scope>
    <source>
        <strain evidence="2">93-210</strain>
    </source>
</reference>
<proteinExistence type="predicted"/>
<reference evidence="1 2" key="3">
    <citation type="journal article" date="2022" name="Microbiol. Spectr.">
        <title>Folding features and dynamics of 3D genome architecture in plant fungal pathogens.</title>
        <authorList>
            <person name="Xia C."/>
        </authorList>
    </citation>
    <scope>NUCLEOTIDE SEQUENCE [LARGE SCALE GENOMIC DNA]</scope>
    <source>
        <strain evidence="1 2">93-210</strain>
    </source>
</reference>
<dbReference type="Proteomes" id="UP001060170">
    <property type="component" value="Chromosome 17"/>
</dbReference>
<gene>
    <name evidence="1" type="ORF">MJO28_015801</name>
</gene>
<comment type="caution">
    <text evidence="1">The sequence shown here is derived from an EMBL/GenBank/DDBJ whole genome shotgun (WGS) entry which is preliminary data.</text>
</comment>
<sequence>MTSPPAVSPASLAVGNSAFQGRDPGTRLLVYAIMPLLIIIPHNYNPSSSSPRSTVLAKYISRNTINTLRVLSFRFYAKNTNKVVSIIRAMSTILHLNGIDNGSDNKNAGDCDRLLSPAAMAQQIPLSLKAEKTVRAAREACANVISGIDDRLIVVVGPCSIHDPEQALVYARKLKACLSLFPDLVILMRSYFEKPRTTVGWKGLINDPELNGTFQIQNGLFTARKLLKDLTDLGLPLAIELLDTFSPQYLSDFISWGAIGARTTESQPHREIASKNLHSVGFKNGTDGSISVAIDAMKSASSPHSFIGMNRDGVASIVRTEGNPSVHVVLRGGAKGPNYSEAHVAESIKSIYKQLPDKHPSIMIDCSHGNSEKDHRNQPKVVHSICEQLKAGNPFISGVMIESNINEGRQDLPSKGPVGLKYGVSITDACINFETTLTVLEKLQEAVVQRRKLVEGLSEDTKFLVASNLLSVHFE</sequence>
<protein>
    <submittedName>
        <fullName evidence="1">Uncharacterized protein</fullName>
    </submittedName>
</protein>
<organism evidence="1 2">
    <name type="scientific">Puccinia striiformis f. sp. tritici</name>
    <dbReference type="NCBI Taxonomy" id="168172"/>
    <lineage>
        <taxon>Eukaryota</taxon>
        <taxon>Fungi</taxon>
        <taxon>Dikarya</taxon>
        <taxon>Basidiomycota</taxon>
        <taxon>Pucciniomycotina</taxon>
        <taxon>Pucciniomycetes</taxon>
        <taxon>Pucciniales</taxon>
        <taxon>Pucciniaceae</taxon>
        <taxon>Puccinia</taxon>
    </lineage>
</organism>
<name>A0ACC0DQY2_9BASI</name>
<dbReference type="EMBL" id="CM045881">
    <property type="protein sequence ID" value="KAI7936902.1"/>
    <property type="molecule type" value="Genomic_DNA"/>
</dbReference>
<keyword evidence="2" id="KW-1185">Reference proteome</keyword>
<accession>A0ACC0DQY2</accession>